<evidence type="ECO:0000259" key="2">
    <source>
        <dbReference type="Pfam" id="PF01926"/>
    </source>
</evidence>
<sequence length="334" mass="38001">MPRCRPRRAKQREQKRRAAESLKDKFVRDGTQGDIVIPLMGPTGAGKSTFINAVLGDQGERMPVGRKLTSCTAHIDWAVVDPKVIRLPPGFEHCRVIMVDTPGFDDTYEGDADILRRIAQWLETSYRNQESVLAGVIYLHDISHDRFSGTARRNLEMFKHLCGNPALSKVVLGTTKWERLVGVEGEEREHELIKDHWRSVIDAGAQVRRFLNTPKSAREFVEDVLARHAKNTLEGAVLEIQEELVVDRKIIPETEAGRELRYTLKEVLEMQKQMAALEADIAKAGDSDAKVRLEETRKKLRGISEALNDLKIPFVRRILTMFRCECSNDCRNFV</sequence>
<accession>A0A9P3PPJ5</accession>
<dbReference type="AlphaFoldDB" id="A0A9P3PPJ5"/>
<gene>
    <name evidence="3" type="ORF">LshimejAT787_0702050</name>
</gene>
<dbReference type="Gene3D" id="3.40.50.300">
    <property type="entry name" value="P-loop containing nucleotide triphosphate hydrolases"/>
    <property type="match status" value="1"/>
</dbReference>
<name>A0A9P3PPJ5_LYOSH</name>
<dbReference type="SUPFAM" id="SSF52540">
    <property type="entry name" value="P-loop containing nucleoside triphosphate hydrolases"/>
    <property type="match status" value="1"/>
</dbReference>
<feature type="domain" description="G" evidence="2">
    <location>
        <begin position="39"/>
        <end position="141"/>
    </location>
</feature>
<dbReference type="InterPro" id="IPR006073">
    <property type="entry name" value="GTP-bd"/>
</dbReference>
<comment type="caution">
    <text evidence="3">The sequence shown here is derived from an EMBL/GenBank/DDBJ whole genome shotgun (WGS) entry which is preliminary data.</text>
</comment>
<proteinExistence type="predicted"/>
<keyword evidence="4" id="KW-1185">Reference proteome</keyword>
<dbReference type="GO" id="GO:0005525">
    <property type="term" value="F:GTP binding"/>
    <property type="evidence" value="ECO:0007669"/>
    <property type="project" value="InterPro"/>
</dbReference>
<dbReference type="Pfam" id="PF01926">
    <property type="entry name" value="MMR_HSR1"/>
    <property type="match status" value="1"/>
</dbReference>
<dbReference type="EMBL" id="BRPK01000007">
    <property type="protein sequence ID" value="GLB39695.1"/>
    <property type="molecule type" value="Genomic_DNA"/>
</dbReference>
<feature type="region of interest" description="Disordered" evidence="1">
    <location>
        <begin position="1"/>
        <end position="21"/>
    </location>
</feature>
<protein>
    <submittedName>
        <fullName evidence="3">50S ribosome-binding GTPase</fullName>
    </submittedName>
</protein>
<dbReference type="Proteomes" id="UP001063166">
    <property type="component" value="Unassembled WGS sequence"/>
</dbReference>
<evidence type="ECO:0000313" key="3">
    <source>
        <dbReference type="EMBL" id="GLB39695.1"/>
    </source>
</evidence>
<dbReference type="CDD" id="cd00882">
    <property type="entry name" value="Ras_like_GTPase"/>
    <property type="match status" value="1"/>
</dbReference>
<evidence type="ECO:0000313" key="4">
    <source>
        <dbReference type="Proteomes" id="UP001063166"/>
    </source>
</evidence>
<evidence type="ECO:0000256" key="1">
    <source>
        <dbReference type="SAM" id="MobiDB-lite"/>
    </source>
</evidence>
<reference evidence="3" key="1">
    <citation type="submission" date="2022-07" db="EMBL/GenBank/DDBJ databases">
        <title>The genome of Lyophyllum shimeji provides insight into the initial evolution of ectomycorrhizal fungal genome.</title>
        <authorList>
            <person name="Kobayashi Y."/>
            <person name="Shibata T."/>
            <person name="Hirakawa H."/>
            <person name="Shigenobu S."/>
            <person name="Nishiyama T."/>
            <person name="Yamada A."/>
            <person name="Hasebe M."/>
            <person name="Kawaguchi M."/>
        </authorList>
    </citation>
    <scope>NUCLEOTIDE SEQUENCE</scope>
    <source>
        <strain evidence="3">AT787</strain>
    </source>
</reference>
<organism evidence="3 4">
    <name type="scientific">Lyophyllum shimeji</name>
    <name type="common">Hon-shimeji</name>
    <name type="synonym">Tricholoma shimeji</name>
    <dbReference type="NCBI Taxonomy" id="47721"/>
    <lineage>
        <taxon>Eukaryota</taxon>
        <taxon>Fungi</taxon>
        <taxon>Dikarya</taxon>
        <taxon>Basidiomycota</taxon>
        <taxon>Agaricomycotina</taxon>
        <taxon>Agaricomycetes</taxon>
        <taxon>Agaricomycetidae</taxon>
        <taxon>Agaricales</taxon>
        <taxon>Tricholomatineae</taxon>
        <taxon>Lyophyllaceae</taxon>
        <taxon>Lyophyllum</taxon>
    </lineage>
</organism>
<dbReference type="OrthoDB" id="8954335at2759"/>
<dbReference type="InterPro" id="IPR027417">
    <property type="entry name" value="P-loop_NTPase"/>
</dbReference>
<feature type="compositionally biased region" description="Basic residues" evidence="1">
    <location>
        <begin position="1"/>
        <end position="15"/>
    </location>
</feature>